<organism evidence="1 2">
    <name type="scientific">Bernardetia litoralis (strain ATCC 23117 / DSM 6794 / NBRC 15988 / NCIMB 1366 / Fx l1 / Sio-4)</name>
    <name type="common">Flexibacter litoralis</name>
    <dbReference type="NCBI Taxonomy" id="880071"/>
    <lineage>
        <taxon>Bacteria</taxon>
        <taxon>Pseudomonadati</taxon>
        <taxon>Bacteroidota</taxon>
        <taxon>Cytophagia</taxon>
        <taxon>Cytophagales</taxon>
        <taxon>Bernardetiaceae</taxon>
        <taxon>Bernardetia</taxon>
    </lineage>
</organism>
<dbReference type="RefSeq" id="WP_014799414.1">
    <property type="nucleotide sequence ID" value="NC_018018.1"/>
</dbReference>
<accession>I4APV5</accession>
<proteinExistence type="predicted"/>
<sequence precursor="true">MKLQNNLIKSLFILFILSFFSFNQVQNKQIQSELDNFLDKFPKLESKITNEEFRSKIESESNIMHDFIRVTKKTVLAMDSKYIPIGKIETKKTAIILYGVAKAAYQKEQRLLYVHSLAIDKKSGEFIKGSLKQYLLVSGEIKDKKETYAASLDYRGEKIIFTNNTINQADNSLKKEDIATYTVDKKMIQIESRN</sequence>
<gene>
    <name evidence="1" type="ordered locus">Fleli_3676</name>
</gene>
<keyword evidence="2" id="KW-1185">Reference proteome</keyword>
<dbReference type="Proteomes" id="UP000006054">
    <property type="component" value="Chromosome"/>
</dbReference>
<dbReference type="EMBL" id="CP003345">
    <property type="protein sequence ID" value="AFM05990.1"/>
    <property type="molecule type" value="Genomic_DNA"/>
</dbReference>
<evidence type="ECO:0000313" key="2">
    <source>
        <dbReference type="Proteomes" id="UP000006054"/>
    </source>
</evidence>
<name>I4APV5_BERLS</name>
<dbReference type="KEGG" id="fli:Fleli_3676"/>
<evidence type="ECO:0000313" key="1">
    <source>
        <dbReference type="EMBL" id="AFM05990.1"/>
    </source>
</evidence>
<reference evidence="2" key="1">
    <citation type="submission" date="2012-06" db="EMBL/GenBank/DDBJ databases">
        <title>The complete genome of Flexibacter litoralis DSM 6794.</title>
        <authorList>
            <person name="Lucas S."/>
            <person name="Copeland A."/>
            <person name="Lapidus A."/>
            <person name="Glavina del Rio T."/>
            <person name="Dalin E."/>
            <person name="Tice H."/>
            <person name="Bruce D."/>
            <person name="Goodwin L."/>
            <person name="Pitluck S."/>
            <person name="Peters L."/>
            <person name="Ovchinnikova G."/>
            <person name="Lu M."/>
            <person name="Kyrpides N."/>
            <person name="Mavromatis K."/>
            <person name="Ivanova N."/>
            <person name="Brettin T."/>
            <person name="Detter J.C."/>
            <person name="Han C."/>
            <person name="Larimer F."/>
            <person name="Land M."/>
            <person name="Hauser L."/>
            <person name="Markowitz V."/>
            <person name="Cheng J.-F."/>
            <person name="Hugenholtz P."/>
            <person name="Woyke T."/>
            <person name="Wu D."/>
            <person name="Spring S."/>
            <person name="Lang E."/>
            <person name="Kopitz M."/>
            <person name="Brambilla E."/>
            <person name="Klenk H.-P."/>
            <person name="Eisen J.A."/>
        </authorList>
    </citation>
    <scope>NUCLEOTIDE SEQUENCE [LARGE SCALE GENOMIC DNA]</scope>
    <source>
        <strain evidence="2">ATCC 23117 / DSM 6794 / NBRC 15988 / NCIMB 1366 / Sio-4</strain>
    </source>
</reference>
<dbReference type="HOGENOM" id="CLU_1419606_0_0_10"/>
<protein>
    <submittedName>
        <fullName evidence="1">Uncharacterized protein</fullName>
    </submittedName>
</protein>
<dbReference type="AlphaFoldDB" id="I4APV5"/>